<feature type="domain" description="Calcineurin-like phosphoesterase" evidence="6">
    <location>
        <begin position="8"/>
        <end position="213"/>
    </location>
</feature>
<evidence type="ECO:0000313" key="8">
    <source>
        <dbReference type="Proteomes" id="UP000664628"/>
    </source>
</evidence>
<keyword evidence="4" id="KW-0472">Membrane</keyword>
<keyword evidence="8" id="KW-1185">Reference proteome</keyword>
<dbReference type="InterPro" id="IPR004843">
    <property type="entry name" value="Calcineurin-like_PHP"/>
</dbReference>
<comment type="caution">
    <text evidence="7">The sequence shown here is derived from an EMBL/GenBank/DDBJ whole genome shotgun (WGS) entry which is preliminary data.</text>
</comment>
<accession>A0ABS3JE49</accession>
<evidence type="ECO:0000256" key="1">
    <source>
        <dbReference type="ARBA" id="ARBA00022475"/>
    </source>
</evidence>
<evidence type="ECO:0000313" key="7">
    <source>
        <dbReference type="EMBL" id="MBO0948275.1"/>
    </source>
</evidence>
<evidence type="ECO:0000256" key="3">
    <source>
        <dbReference type="ARBA" id="ARBA00022723"/>
    </source>
</evidence>
<evidence type="ECO:0000256" key="4">
    <source>
        <dbReference type="ARBA" id="ARBA00023136"/>
    </source>
</evidence>
<dbReference type="CDD" id="cd07398">
    <property type="entry name" value="MPP_YbbF-LpxH"/>
    <property type="match status" value="1"/>
</dbReference>
<keyword evidence="1" id="KW-1003">Cell membrane</keyword>
<proteinExistence type="predicted"/>
<keyword evidence="2" id="KW-0997">Cell inner membrane</keyword>
<dbReference type="SUPFAM" id="SSF56300">
    <property type="entry name" value="Metallo-dependent phosphatases"/>
    <property type="match status" value="1"/>
</dbReference>
<evidence type="ECO:0000256" key="5">
    <source>
        <dbReference type="ARBA" id="ARBA00023211"/>
    </source>
</evidence>
<name>A0ABS3JE49_9BACT</name>
<dbReference type="RefSeq" id="WP_207328261.1">
    <property type="nucleotide sequence ID" value="NZ_JAFMYW010000002.1"/>
</dbReference>
<dbReference type="InterPro" id="IPR029052">
    <property type="entry name" value="Metallo-depent_PP-like"/>
</dbReference>
<dbReference type="PANTHER" id="PTHR34990:SF2">
    <property type="entry name" value="BLL8164 PROTEIN"/>
    <property type="match status" value="1"/>
</dbReference>
<evidence type="ECO:0000256" key="2">
    <source>
        <dbReference type="ARBA" id="ARBA00022519"/>
    </source>
</evidence>
<dbReference type="Gene3D" id="3.60.21.10">
    <property type="match status" value="1"/>
</dbReference>
<sequence>MKQATLFRTIVLSDLHLGTAGSKAKEATDFLKYHSCQKLILNGDIIDGWQLRQHGVWKKKHTAFFKVVLKQIVHHDTKVIYLRGNHDDFLDQVLPLQVGRNFRIQRDYLLKSVNPAGERSFYVTHGDVFDSITSHMKWLAYLGDIGYTFLLWVNKLYNQYRAWRGLPYYSLSQTVKQRIKSAVSYISDFEEKLTELARARHCDGIICGHIHQPAIRQINGLIYMNSGDWVESLSALIEDHDGNWNLLYYSSDMAASAGNVPDDADEGIQPDDTESIQQVILNDVFAKR</sequence>
<reference evidence="7 8" key="1">
    <citation type="submission" date="2021-03" db="EMBL/GenBank/DDBJ databases">
        <title>Fibrella sp. HMF5405 genome sequencing and assembly.</title>
        <authorList>
            <person name="Kang H."/>
            <person name="Kim H."/>
            <person name="Bae S."/>
            <person name="Joh K."/>
        </authorList>
    </citation>
    <scope>NUCLEOTIDE SEQUENCE [LARGE SCALE GENOMIC DNA]</scope>
    <source>
        <strain evidence="7 8">HMF5405</strain>
    </source>
</reference>
<keyword evidence="3" id="KW-0479">Metal-binding</keyword>
<gene>
    <name evidence="7" type="ORF">J2I46_06765</name>
</gene>
<dbReference type="Proteomes" id="UP000664628">
    <property type="component" value="Unassembled WGS sequence"/>
</dbReference>
<dbReference type="InterPro" id="IPR043461">
    <property type="entry name" value="LpxH-like"/>
</dbReference>
<dbReference type="Pfam" id="PF00149">
    <property type="entry name" value="Metallophos"/>
    <property type="match status" value="1"/>
</dbReference>
<organism evidence="7 8">
    <name type="scientific">Fibrella forsythiae</name>
    <dbReference type="NCBI Taxonomy" id="2817061"/>
    <lineage>
        <taxon>Bacteria</taxon>
        <taxon>Pseudomonadati</taxon>
        <taxon>Bacteroidota</taxon>
        <taxon>Cytophagia</taxon>
        <taxon>Cytophagales</taxon>
        <taxon>Spirosomataceae</taxon>
        <taxon>Fibrella</taxon>
    </lineage>
</organism>
<keyword evidence="5" id="KW-0464">Manganese</keyword>
<protein>
    <submittedName>
        <fullName evidence="7">UDP-2,3-diacylglucosamine diphosphatase</fullName>
    </submittedName>
</protein>
<evidence type="ECO:0000259" key="6">
    <source>
        <dbReference type="Pfam" id="PF00149"/>
    </source>
</evidence>
<dbReference type="EMBL" id="JAFMYW010000002">
    <property type="protein sequence ID" value="MBO0948275.1"/>
    <property type="molecule type" value="Genomic_DNA"/>
</dbReference>
<dbReference type="PANTHER" id="PTHR34990">
    <property type="entry name" value="UDP-2,3-DIACYLGLUCOSAMINE HYDROLASE-RELATED"/>
    <property type="match status" value="1"/>
</dbReference>